<dbReference type="EMBL" id="JH767232">
    <property type="protein sequence ID" value="EQC26406.1"/>
    <property type="molecule type" value="Genomic_DNA"/>
</dbReference>
<feature type="domain" description="FYVE-type" evidence="6">
    <location>
        <begin position="271"/>
        <end position="337"/>
    </location>
</feature>
<sequence length="553" mass="60643">MATYPRMAFSPEAYAKHMANLDSVLQQALSDHIAWHEPTIVLDSSWARPLDKNGWRIFAQTSSSAAKATYVCTGRLHTNLDALRAAIYNERTPAYRSNCAVLYEGALVDAAVLNVSQRRSPTDAGHFLGVKVLKLAISPVVGDLDTTQHDFVFVEYAGTRRDRHGRETYFVISEPMTDPTKPKGASSSKESLATVKLYRTADDGSVAVTVRAVIRFAPKAKKQQASTMVLWKDMGVYLPRSLTKDFLSVTREAFAYQALLLTTGSFAPTLSKNTKMCSVCTKSSSLLRRHGHCQRCGHAMCSACTVKLYCVDRPSRKLSDKLMVQEKFCKQCFVEAKTLRLRSDYNTDDVASVHSSNGSVIYIDDPMHASYHEGQVSRSGSVVNSVVGSTCSSHDDTYSSSSMGSVARKGSVASSATTWTSSVKDEALPRKVSAADARASARQGGRPARRGSLESQSIATTSSSWSSLTKEEMALRIDEMHESIAHQTYLITSMNEMLVQPRPARGYGASGGNPYVYHDHPTAAPLGYHDLPPAGYGEIPRPPPPRYQNYNKY</sequence>
<dbReference type="VEuPathDB" id="FungiDB:SDRG_15751"/>
<dbReference type="CDD" id="cd00065">
    <property type="entry name" value="FYVE_like_SF"/>
    <property type="match status" value="1"/>
</dbReference>
<dbReference type="AlphaFoldDB" id="T0PVX3"/>
<evidence type="ECO:0000256" key="2">
    <source>
        <dbReference type="ARBA" id="ARBA00022771"/>
    </source>
</evidence>
<dbReference type="PROSITE" id="PS50178">
    <property type="entry name" value="ZF_FYVE"/>
    <property type="match status" value="1"/>
</dbReference>
<dbReference type="GeneID" id="19956478"/>
<evidence type="ECO:0000259" key="6">
    <source>
        <dbReference type="PROSITE" id="PS50178"/>
    </source>
</evidence>
<evidence type="ECO:0000256" key="1">
    <source>
        <dbReference type="ARBA" id="ARBA00022723"/>
    </source>
</evidence>
<keyword evidence="8" id="KW-1185">Reference proteome</keyword>
<evidence type="ECO:0000256" key="3">
    <source>
        <dbReference type="ARBA" id="ARBA00022833"/>
    </source>
</evidence>
<evidence type="ECO:0000256" key="4">
    <source>
        <dbReference type="PROSITE-ProRule" id="PRU00091"/>
    </source>
</evidence>
<dbReference type="Gene3D" id="3.30.40.10">
    <property type="entry name" value="Zinc/RING finger domain, C3HC4 (zinc finger)"/>
    <property type="match status" value="1"/>
</dbReference>
<dbReference type="InterPro" id="IPR013083">
    <property type="entry name" value="Znf_RING/FYVE/PHD"/>
</dbReference>
<dbReference type="Proteomes" id="UP000030762">
    <property type="component" value="Unassembled WGS sequence"/>
</dbReference>
<dbReference type="InterPro" id="IPR011011">
    <property type="entry name" value="Znf_FYVE_PHD"/>
</dbReference>
<dbReference type="PANTHER" id="PTHR13510:SF44">
    <property type="entry name" value="RABENOSYN-5"/>
    <property type="match status" value="1"/>
</dbReference>
<accession>T0PVX3</accession>
<feature type="region of interest" description="Disordered" evidence="5">
    <location>
        <begin position="534"/>
        <end position="553"/>
    </location>
</feature>
<keyword evidence="2 4" id="KW-0863">Zinc-finger</keyword>
<dbReference type="RefSeq" id="XP_008620155.1">
    <property type="nucleotide sequence ID" value="XM_008621933.1"/>
</dbReference>
<dbReference type="InterPro" id="IPR052727">
    <property type="entry name" value="Rab4/Rab5_effector"/>
</dbReference>
<dbReference type="eggNOG" id="ENOG502STWK">
    <property type="taxonomic scope" value="Eukaryota"/>
</dbReference>
<reference evidence="7 8" key="1">
    <citation type="submission" date="2012-04" db="EMBL/GenBank/DDBJ databases">
        <title>The Genome Sequence of Saprolegnia declina VS20.</title>
        <authorList>
            <consortium name="The Broad Institute Genome Sequencing Platform"/>
            <person name="Russ C."/>
            <person name="Nusbaum C."/>
            <person name="Tyler B."/>
            <person name="van West P."/>
            <person name="Dieguez-Uribeondo J."/>
            <person name="de Bruijn I."/>
            <person name="Tripathy S."/>
            <person name="Jiang R."/>
            <person name="Young S.K."/>
            <person name="Zeng Q."/>
            <person name="Gargeya S."/>
            <person name="Fitzgerald M."/>
            <person name="Haas B."/>
            <person name="Abouelleil A."/>
            <person name="Alvarado L."/>
            <person name="Arachchi H.M."/>
            <person name="Berlin A."/>
            <person name="Chapman S.B."/>
            <person name="Goldberg J."/>
            <person name="Griggs A."/>
            <person name="Gujja S."/>
            <person name="Hansen M."/>
            <person name="Howarth C."/>
            <person name="Imamovic A."/>
            <person name="Larimer J."/>
            <person name="McCowen C."/>
            <person name="Montmayeur A."/>
            <person name="Murphy C."/>
            <person name="Neiman D."/>
            <person name="Pearson M."/>
            <person name="Priest M."/>
            <person name="Roberts A."/>
            <person name="Saif S."/>
            <person name="Shea T."/>
            <person name="Sisk P."/>
            <person name="Sykes S."/>
            <person name="Wortman J."/>
            <person name="Nusbaum C."/>
            <person name="Birren B."/>
        </authorList>
    </citation>
    <scope>NUCLEOTIDE SEQUENCE [LARGE SCALE GENOMIC DNA]</scope>
    <source>
        <strain evidence="7 8">VS20</strain>
    </source>
</reference>
<keyword evidence="3" id="KW-0862">Zinc</keyword>
<dbReference type="InterPro" id="IPR017455">
    <property type="entry name" value="Znf_FYVE-rel"/>
</dbReference>
<dbReference type="PANTHER" id="PTHR13510">
    <property type="entry name" value="FYVE-FINGER-CONTAINING RAB5 EFFECTOR PROTEIN RABENOSYN-5-RELATED"/>
    <property type="match status" value="1"/>
</dbReference>
<dbReference type="SUPFAM" id="SSF57903">
    <property type="entry name" value="FYVE/PHD zinc finger"/>
    <property type="match status" value="1"/>
</dbReference>
<organism evidence="7 8">
    <name type="scientific">Saprolegnia diclina (strain VS20)</name>
    <dbReference type="NCBI Taxonomy" id="1156394"/>
    <lineage>
        <taxon>Eukaryota</taxon>
        <taxon>Sar</taxon>
        <taxon>Stramenopiles</taxon>
        <taxon>Oomycota</taxon>
        <taxon>Saprolegniomycetes</taxon>
        <taxon>Saprolegniales</taxon>
        <taxon>Saprolegniaceae</taxon>
        <taxon>Saprolegnia</taxon>
    </lineage>
</organism>
<keyword evidence="1" id="KW-0479">Metal-binding</keyword>
<dbReference type="STRING" id="1156394.T0PVX3"/>
<evidence type="ECO:0000256" key="5">
    <source>
        <dbReference type="SAM" id="MobiDB-lite"/>
    </source>
</evidence>
<feature type="region of interest" description="Disordered" evidence="5">
    <location>
        <begin position="426"/>
        <end position="465"/>
    </location>
</feature>
<gene>
    <name evidence="7" type="ORF">SDRG_15751</name>
</gene>
<dbReference type="OrthoDB" id="166134at2759"/>
<evidence type="ECO:0000313" key="8">
    <source>
        <dbReference type="Proteomes" id="UP000030762"/>
    </source>
</evidence>
<proteinExistence type="predicted"/>
<dbReference type="GO" id="GO:0008270">
    <property type="term" value="F:zinc ion binding"/>
    <property type="evidence" value="ECO:0007669"/>
    <property type="project" value="UniProtKB-KW"/>
</dbReference>
<feature type="compositionally biased region" description="Low complexity" evidence="5">
    <location>
        <begin position="453"/>
        <end position="465"/>
    </location>
</feature>
<evidence type="ECO:0000313" key="7">
    <source>
        <dbReference type="EMBL" id="EQC26406.1"/>
    </source>
</evidence>
<dbReference type="InParanoid" id="T0PVX3"/>
<protein>
    <recommendedName>
        <fullName evidence="6">FYVE-type domain-containing protein</fullName>
    </recommendedName>
</protein>
<name>T0PVX3_SAPDV</name>